<dbReference type="Proteomes" id="UP000282613">
    <property type="component" value="Unassembled WGS sequence"/>
</dbReference>
<proteinExistence type="predicted"/>
<organism evidence="4">
    <name type="scientific">Taenia asiatica</name>
    <name type="common">Asian tapeworm</name>
    <dbReference type="NCBI Taxonomy" id="60517"/>
    <lineage>
        <taxon>Eukaryota</taxon>
        <taxon>Metazoa</taxon>
        <taxon>Spiralia</taxon>
        <taxon>Lophotrochozoa</taxon>
        <taxon>Platyhelminthes</taxon>
        <taxon>Cestoda</taxon>
        <taxon>Eucestoda</taxon>
        <taxon>Cyclophyllidea</taxon>
        <taxon>Taeniidae</taxon>
        <taxon>Taenia</taxon>
    </lineage>
</organism>
<keyword evidence="3" id="KW-1185">Reference proteome</keyword>
<reference evidence="2 3" key="2">
    <citation type="submission" date="2018-11" db="EMBL/GenBank/DDBJ databases">
        <authorList>
            <consortium name="Pathogen Informatics"/>
        </authorList>
    </citation>
    <scope>NUCLEOTIDE SEQUENCE [LARGE SCALE GENOMIC DNA]</scope>
</reference>
<dbReference type="WBParaSite" id="TASK_0000274501-mRNA-1">
    <property type="protein sequence ID" value="TASK_0000274501-mRNA-1"/>
    <property type="gene ID" value="TASK_0000274501"/>
</dbReference>
<dbReference type="OrthoDB" id="10688983at2759"/>
<protein>
    <submittedName>
        <fullName evidence="4">4_1_CTD domain-containing protein</fullName>
    </submittedName>
</protein>
<gene>
    <name evidence="2" type="ORF">TASK_LOCUS2746</name>
</gene>
<reference evidence="4" key="1">
    <citation type="submission" date="2017-02" db="UniProtKB">
        <authorList>
            <consortium name="WormBaseParasite"/>
        </authorList>
    </citation>
    <scope>IDENTIFICATION</scope>
</reference>
<evidence type="ECO:0000313" key="4">
    <source>
        <dbReference type="WBParaSite" id="TASK_0000274501-mRNA-1"/>
    </source>
</evidence>
<feature type="region of interest" description="Disordered" evidence="1">
    <location>
        <begin position="74"/>
        <end position="139"/>
    </location>
</feature>
<dbReference type="EMBL" id="UYRS01002818">
    <property type="protein sequence ID" value="VDK26044.1"/>
    <property type="molecule type" value="Genomic_DNA"/>
</dbReference>
<dbReference type="AlphaFoldDB" id="A0A0R3VZA1"/>
<sequence>MDVGTVGEREEISTTVSSVTQQPTQPTEVTSAVVRPEHADADMTTMKVEVETAVTSYVEAPVPVAAKPTAMEVVSTGARGPEQVERGIGEPGEEMSTTVSSVTKEEVHPAEVISSDLGPRRTDSGVTAPTKEVVSTVTSVSKEPTPKVVTQTMGVMTEPAPVGVHRGTETVQVEEPMPIIQKESAVTVRAAPPPPADIQPPVVKFITCETPTHSRALFIHEHIPDAKSVNIGKASVVLSQPTHTGSFELLSPSVVHITSQTEDLPALTVQNRAAATGDTIESPPHSPKLKSKTGYVQVQSSGSMYAKPKLEDKQCNTDSILQSEKSVQISPDTTFIYSTHEETKVSKPTATVSIQTGDMEERMITTGEYNEASKISKVDFGELAQPLSTTTATMTEVMIEPAKPVLVHSVPPVQPVSSAKEELTSGWVPQIKDKGIVAPMQEIVCAVTSLIQMSTPMIAEAKPLTVASINVKSPRYTDTGKGEPAKELSTTVTSKTAEDITKDVVTTSKPEEIKTDAEVEVLKDAKSIAVTSTRKQEKQKITLNISRTETVRRENGVNRGTETMAVEEPMPIIQKESTVAVHAAPPLEATPAPVQLRYGMIQTAVQQHYEGTTTGEVHLSEMEYATASVDLIPKIEPTAVVEAPTLKVGRIQSVYESAVANAITSYEEVKHPLTTMQIHTKEKEGQYEATTEVMDKPIVSVITSIQVPKPNVSSTATMTEVMIEPAQPVVVH</sequence>
<evidence type="ECO:0000256" key="1">
    <source>
        <dbReference type="SAM" id="MobiDB-lite"/>
    </source>
</evidence>
<accession>A0A0R3VZA1</accession>
<evidence type="ECO:0000313" key="2">
    <source>
        <dbReference type="EMBL" id="VDK26044.1"/>
    </source>
</evidence>
<feature type="compositionally biased region" description="Low complexity" evidence="1">
    <location>
        <begin position="129"/>
        <end position="139"/>
    </location>
</feature>
<name>A0A0R3VZA1_TAEAS</name>
<evidence type="ECO:0000313" key="3">
    <source>
        <dbReference type="Proteomes" id="UP000282613"/>
    </source>
</evidence>
<feature type="region of interest" description="Disordered" evidence="1">
    <location>
        <begin position="275"/>
        <end position="294"/>
    </location>
</feature>